<dbReference type="InterPro" id="IPR014729">
    <property type="entry name" value="Rossmann-like_a/b/a_fold"/>
</dbReference>
<keyword evidence="3 10" id="KW-0479">Metal-binding</keyword>
<feature type="binding site" evidence="10">
    <location>
        <position position="235"/>
    </location>
    <ligand>
        <name>Zn(2+)</name>
        <dbReference type="ChEBI" id="CHEBI:29105"/>
    </ligand>
</feature>
<comment type="catalytic activity">
    <reaction evidence="9 10">
        <text>tRNA(Cys) + L-cysteine + ATP = L-cysteinyl-tRNA(Cys) + AMP + diphosphate</text>
        <dbReference type="Rhea" id="RHEA:17773"/>
        <dbReference type="Rhea" id="RHEA-COMP:9661"/>
        <dbReference type="Rhea" id="RHEA-COMP:9679"/>
        <dbReference type="ChEBI" id="CHEBI:30616"/>
        <dbReference type="ChEBI" id="CHEBI:33019"/>
        <dbReference type="ChEBI" id="CHEBI:35235"/>
        <dbReference type="ChEBI" id="CHEBI:78442"/>
        <dbReference type="ChEBI" id="CHEBI:78517"/>
        <dbReference type="ChEBI" id="CHEBI:456215"/>
        <dbReference type="EC" id="6.1.1.16"/>
    </reaction>
</comment>
<dbReference type="GO" id="GO:0005524">
    <property type="term" value="F:ATP binding"/>
    <property type="evidence" value="ECO:0007669"/>
    <property type="project" value="UniProtKB-UniRule"/>
</dbReference>
<dbReference type="InterPro" id="IPR009080">
    <property type="entry name" value="tRNAsynth_Ia_anticodon-bd"/>
</dbReference>
<keyword evidence="8 10" id="KW-0030">Aminoacyl-tRNA synthetase</keyword>
<keyword evidence="10" id="KW-0963">Cytoplasm</keyword>
<sequence>MMKLYNSLTRTLSNLDQPVVNIYSCGPTVYNYIHIGNARPLITVDLLINYLEFNNVKVNFLQNYTDIDDKIINQALCDQKTEKEVSEFFIAAFQEDITRLQVRKADRYVPISMHIEDIINFIAVLVKKGAAYAVAGNVYFAIDKYEAEYGRLSNKVISELTSGARIEVDPAKRNPLDFTLWKKTTTGILFDSPWGKGRPGWHTECALLIDLYFNHQTINIHTGGIDLIFPHHENERIQYLAKNQKEIADIWLHNGHLNLDNEKMSKSLGNIIPLRQYLDEYGANSLKYLMYSTNYAQPLNITDDLIQYAINETNKIFNLLKNLNRYLGQHNLHLNLKERGVNLTLANDHLANNLNTPNVLTVVNNLMKTLNHQLKENSLDLIMTSDFYNIIFNLLNFNFGLPKITPEVLELLAQWETYKKEKKYDKADQIRSQLIQKDII</sequence>
<proteinExistence type="inferred from homology"/>
<dbReference type="PANTHER" id="PTHR10890:SF3">
    <property type="entry name" value="CYSTEINE--TRNA LIGASE, CYTOPLASMIC"/>
    <property type="match status" value="1"/>
</dbReference>
<dbReference type="InterPro" id="IPR024909">
    <property type="entry name" value="Cys-tRNA/MSH_ligase"/>
</dbReference>
<dbReference type="PANTHER" id="PTHR10890">
    <property type="entry name" value="CYSTEINYL-TRNA SYNTHETASE"/>
    <property type="match status" value="1"/>
</dbReference>
<keyword evidence="13" id="KW-1185">Reference proteome</keyword>
<dbReference type="GO" id="GO:0005829">
    <property type="term" value="C:cytosol"/>
    <property type="evidence" value="ECO:0007669"/>
    <property type="project" value="TreeGrafter"/>
</dbReference>
<feature type="short sequence motif" description="'KMSKS' region" evidence="10">
    <location>
        <begin position="263"/>
        <end position="267"/>
    </location>
</feature>
<dbReference type="Gene3D" id="3.40.50.620">
    <property type="entry name" value="HUPs"/>
    <property type="match status" value="1"/>
</dbReference>
<dbReference type="Pfam" id="PF01406">
    <property type="entry name" value="tRNA-synt_1e"/>
    <property type="match status" value="1"/>
</dbReference>
<evidence type="ECO:0000256" key="2">
    <source>
        <dbReference type="ARBA" id="ARBA00022598"/>
    </source>
</evidence>
<evidence type="ECO:0000256" key="1">
    <source>
        <dbReference type="ARBA" id="ARBA00011245"/>
    </source>
</evidence>
<dbReference type="Proteomes" id="UP000035661">
    <property type="component" value="Chromosome"/>
</dbReference>
<organism evidence="12 13">
    <name type="scientific">Spiroplasma eriocheiris</name>
    <dbReference type="NCBI Taxonomy" id="315358"/>
    <lineage>
        <taxon>Bacteria</taxon>
        <taxon>Bacillati</taxon>
        <taxon>Mycoplasmatota</taxon>
        <taxon>Mollicutes</taxon>
        <taxon>Entomoplasmatales</taxon>
        <taxon>Spiroplasmataceae</taxon>
        <taxon>Spiroplasma</taxon>
    </lineage>
</organism>
<gene>
    <name evidence="10 12" type="primary">cysS</name>
    <name evidence="12" type="ORF">SERIO_v1c02150</name>
</gene>
<evidence type="ECO:0000256" key="6">
    <source>
        <dbReference type="ARBA" id="ARBA00022840"/>
    </source>
</evidence>
<comment type="subcellular location">
    <subcellularLocation>
        <location evidence="10">Cytoplasm</location>
    </subcellularLocation>
</comment>
<dbReference type="HAMAP" id="MF_00041">
    <property type="entry name" value="Cys_tRNA_synth"/>
    <property type="match status" value="1"/>
</dbReference>
<evidence type="ECO:0000256" key="9">
    <source>
        <dbReference type="ARBA" id="ARBA00047398"/>
    </source>
</evidence>
<reference evidence="13" key="2">
    <citation type="submission" date="2015-06" db="EMBL/GenBank/DDBJ databases">
        <title>Complete genome sequence of Spiroplasma eriocheiris TDA-040725-5 (DSM 21848).</title>
        <authorList>
            <person name="Lo W.-S."/>
            <person name="Kuo C.-H."/>
        </authorList>
    </citation>
    <scope>NUCLEOTIDE SEQUENCE [LARGE SCALE GENOMIC DNA]</scope>
    <source>
        <strain evidence="13">TDA-040725-5</strain>
    </source>
</reference>
<dbReference type="KEGG" id="seri:SERIO_v1c02150"/>
<feature type="short sequence motif" description="'HIGH' region" evidence="10">
    <location>
        <begin position="27"/>
        <end position="37"/>
    </location>
</feature>
<evidence type="ECO:0000256" key="8">
    <source>
        <dbReference type="ARBA" id="ARBA00023146"/>
    </source>
</evidence>
<dbReference type="PATRIC" id="fig|743698.3.peg.217"/>
<dbReference type="SUPFAM" id="SSF52374">
    <property type="entry name" value="Nucleotidylyl transferase"/>
    <property type="match status" value="1"/>
</dbReference>
<evidence type="ECO:0000313" key="12">
    <source>
        <dbReference type="EMBL" id="AKM53803.1"/>
    </source>
</evidence>
<feature type="binding site" evidence="10">
    <location>
        <position position="266"/>
    </location>
    <ligand>
        <name>ATP</name>
        <dbReference type="ChEBI" id="CHEBI:30616"/>
    </ligand>
</feature>
<evidence type="ECO:0000256" key="3">
    <source>
        <dbReference type="ARBA" id="ARBA00022723"/>
    </source>
</evidence>
<keyword evidence="5 10" id="KW-0862">Zinc</keyword>
<feature type="domain" description="tRNA synthetases class I catalytic" evidence="11">
    <location>
        <begin position="13"/>
        <end position="309"/>
    </location>
</feature>
<dbReference type="InterPro" id="IPR032678">
    <property type="entry name" value="tRNA-synt_1_cat_dom"/>
</dbReference>
<comment type="cofactor">
    <cofactor evidence="10">
        <name>Zn(2+)</name>
        <dbReference type="ChEBI" id="CHEBI:29105"/>
    </cofactor>
    <text evidence="10">Binds 1 zinc ion per subunit.</text>
</comment>
<comment type="similarity">
    <text evidence="10">Belongs to the class-I aminoacyl-tRNA synthetase family.</text>
</comment>
<keyword evidence="6 10" id="KW-0067">ATP-binding</keyword>
<evidence type="ECO:0000256" key="7">
    <source>
        <dbReference type="ARBA" id="ARBA00022917"/>
    </source>
</evidence>
<protein>
    <recommendedName>
        <fullName evidence="10">Cysteine--tRNA ligase</fullName>
        <ecNumber evidence="10">6.1.1.16</ecNumber>
    </recommendedName>
    <alternativeName>
        <fullName evidence="10">Cysteinyl-tRNA synthetase</fullName>
        <shortName evidence="10">CysRS</shortName>
    </alternativeName>
</protein>
<dbReference type="EC" id="6.1.1.16" evidence="10"/>
<evidence type="ECO:0000259" key="11">
    <source>
        <dbReference type="Pfam" id="PF01406"/>
    </source>
</evidence>
<feature type="binding site" evidence="10">
    <location>
        <position position="231"/>
    </location>
    <ligand>
        <name>Zn(2+)</name>
        <dbReference type="ChEBI" id="CHEBI:29105"/>
    </ligand>
</feature>
<evidence type="ECO:0000256" key="5">
    <source>
        <dbReference type="ARBA" id="ARBA00022833"/>
    </source>
</evidence>
<keyword evidence="2 10" id="KW-0436">Ligase</keyword>
<dbReference type="GO" id="GO:0004817">
    <property type="term" value="F:cysteine-tRNA ligase activity"/>
    <property type="evidence" value="ECO:0007669"/>
    <property type="project" value="UniProtKB-UniRule"/>
</dbReference>
<dbReference type="NCBIfam" id="TIGR00435">
    <property type="entry name" value="cysS"/>
    <property type="match status" value="1"/>
</dbReference>
<dbReference type="SUPFAM" id="SSF47323">
    <property type="entry name" value="Anticodon-binding domain of a subclass of class I aminoacyl-tRNA synthetases"/>
    <property type="match status" value="1"/>
</dbReference>
<name>A0A0H3XGY8_9MOLU</name>
<dbReference type="EMBL" id="CP011856">
    <property type="protein sequence ID" value="AKM53803.1"/>
    <property type="molecule type" value="Genomic_DNA"/>
</dbReference>
<reference evidence="12 13" key="1">
    <citation type="journal article" date="2015" name="Genome Biol. Evol.">
        <title>Found and Lost: The Fates of Horizontally Acquired Genes in Arthropod-Symbiotic Spiroplasma.</title>
        <authorList>
            <person name="Lo W.S."/>
            <person name="Gasparich G.E."/>
            <person name="Kuo C.H."/>
        </authorList>
    </citation>
    <scope>NUCLEOTIDE SEQUENCE [LARGE SCALE GENOMIC DNA]</scope>
    <source>
        <strain evidence="13">TDA-040725-5</strain>
    </source>
</reference>
<keyword evidence="4 10" id="KW-0547">Nucleotide-binding</keyword>
<dbReference type="RefSeq" id="WP_236682161.1">
    <property type="nucleotide sequence ID" value="NZ_CP011856.1"/>
</dbReference>
<dbReference type="InterPro" id="IPR015803">
    <property type="entry name" value="Cys-tRNA-ligase"/>
</dbReference>
<evidence type="ECO:0000313" key="13">
    <source>
        <dbReference type="Proteomes" id="UP000035661"/>
    </source>
</evidence>
<feature type="binding site" evidence="10">
    <location>
        <position position="205"/>
    </location>
    <ligand>
        <name>Zn(2+)</name>
        <dbReference type="ChEBI" id="CHEBI:29105"/>
    </ligand>
</feature>
<dbReference type="AlphaFoldDB" id="A0A0H3XGY8"/>
<accession>A0A0H3XGY8</accession>
<evidence type="ECO:0000256" key="4">
    <source>
        <dbReference type="ARBA" id="ARBA00022741"/>
    </source>
</evidence>
<comment type="subunit">
    <text evidence="1 10">Monomer.</text>
</comment>
<dbReference type="STRING" id="315358.SERIO_v1c02150"/>
<dbReference type="GO" id="GO:0008270">
    <property type="term" value="F:zinc ion binding"/>
    <property type="evidence" value="ECO:0007669"/>
    <property type="project" value="UniProtKB-UniRule"/>
</dbReference>
<dbReference type="Gene3D" id="1.20.120.1910">
    <property type="entry name" value="Cysteine-tRNA ligase, C-terminal anti-codon recognition domain"/>
    <property type="match status" value="1"/>
</dbReference>
<evidence type="ECO:0000256" key="10">
    <source>
        <dbReference type="HAMAP-Rule" id="MF_00041"/>
    </source>
</evidence>
<feature type="binding site" evidence="10">
    <location>
        <position position="25"/>
    </location>
    <ligand>
        <name>Zn(2+)</name>
        <dbReference type="ChEBI" id="CHEBI:29105"/>
    </ligand>
</feature>
<dbReference type="PRINTS" id="PR00983">
    <property type="entry name" value="TRNASYNTHCYS"/>
</dbReference>
<dbReference type="GO" id="GO:0006423">
    <property type="term" value="P:cysteinyl-tRNA aminoacylation"/>
    <property type="evidence" value="ECO:0007669"/>
    <property type="project" value="UniProtKB-UniRule"/>
</dbReference>
<keyword evidence="7 10" id="KW-0648">Protein biosynthesis</keyword>